<dbReference type="EMBL" id="BX294152">
    <property type="protein sequence ID" value="CAD77051.1"/>
    <property type="molecule type" value="Genomic_DNA"/>
</dbReference>
<sequence length="57" mass="6091">MLGCWPVSNEELALIAASMPMTNGLFAGCRSGCITVWMHHCLQISRCAVPGGGRSRL</sequence>
<proteinExistence type="predicted"/>
<keyword evidence="2" id="KW-1185">Reference proteome</keyword>
<gene>
    <name evidence="1" type="ordered locus">RB10893</name>
</gene>
<evidence type="ECO:0000313" key="2">
    <source>
        <dbReference type="Proteomes" id="UP000001025"/>
    </source>
</evidence>
<organism evidence="1 2">
    <name type="scientific">Rhodopirellula baltica (strain DSM 10527 / NCIMB 13988 / SH1)</name>
    <dbReference type="NCBI Taxonomy" id="243090"/>
    <lineage>
        <taxon>Bacteria</taxon>
        <taxon>Pseudomonadati</taxon>
        <taxon>Planctomycetota</taxon>
        <taxon>Planctomycetia</taxon>
        <taxon>Pirellulales</taxon>
        <taxon>Pirellulaceae</taxon>
        <taxon>Rhodopirellula</taxon>
    </lineage>
</organism>
<dbReference type="HOGENOM" id="CLU_2993711_0_0_0"/>
<accession>Q7UK30</accession>
<dbReference type="Proteomes" id="UP000001025">
    <property type="component" value="Chromosome"/>
</dbReference>
<evidence type="ECO:0000313" key="1">
    <source>
        <dbReference type="EMBL" id="CAD77051.1"/>
    </source>
</evidence>
<dbReference type="EnsemblBacteria" id="CAD77051">
    <property type="protein sequence ID" value="CAD77051"/>
    <property type="gene ID" value="RB10893"/>
</dbReference>
<dbReference type="AlphaFoldDB" id="Q7UK30"/>
<name>Q7UK30_RHOBA</name>
<dbReference type="InParanoid" id="Q7UK30"/>
<dbReference type="KEGG" id="rba:RB10893"/>
<reference evidence="1 2" key="1">
    <citation type="journal article" date="2003" name="Proc. Natl. Acad. Sci. U.S.A.">
        <title>Complete genome sequence of the marine planctomycete Pirellula sp. strain 1.</title>
        <authorList>
            <person name="Gloeckner F.O."/>
            <person name="Kube M."/>
            <person name="Bauer M."/>
            <person name="Teeling H."/>
            <person name="Lombardot T."/>
            <person name="Ludwig W."/>
            <person name="Gade D."/>
            <person name="Beck A."/>
            <person name="Borzym K."/>
            <person name="Heitmann K."/>
            <person name="Rabus R."/>
            <person name="Schlesner H."/>
            <person name="Amann R."/>
            <person name="Reinhardt R."/>
        </authorList>
    </citation>
    <scope>NUCLEOTIDE SEQUENCE [LARGE SCALE GENOMIC DNA]</scope>
    <source>
        <strain evidence="2">DSM 10527 / NCIMB 13988 / SH1</strain>
    </source>
</reference>
<protein>
    <submittedName>
        <fullName evidence="1">Uncharacterized protein</fullName>
    </submittedName>
</protein>